<dbReference type="AlphaFoldDB" id="A0A7J7WW49"/>
<evidence type="ECO:0000256" key="1">
    <source>
        <dbReference type="SAM" id="MobiDB-lite"/>
    </source>
</evidence>
<name>A0A7J7WW49_MYOMY</name>
<dbReference type="Proteomes" id="UP000527355">
    <property type="component" value="Unassembled WGS sequence"/>
</dbReference>
<proteinExistence type="predicted"/>
<keyword evidence="3" id="KW-1185">Reference proteome</keyword>
<evidence type="ECO:0000313" key="3">
    <source>
        <dbReference type="Proteomes" id="UP000527355"/>
    </source>
</evidence>
<accession>A0A7J7WW49</accession>
<reference evidence="2 3" key="1">
    <citation type="journal article" date="2020" name="Nature">
        <title>Six reference-quality genomes reveal evolution of bat adaptations.</title>
        <authorList>
            <person name="Jebb D."/>
            <person name="Huang Z."/>
            <person name="Pippel M."/>
            <person name="Hughes G.M."/>
            <person name="Lavrichenko K."/>
            <person name="Devanna P."/>
            <person name="Winkler S."/>
            <person name="Jermiin L.S."/>
            <person name="Skirmuntt E.C."/>
            <person name="Katzourakis A."/>
            <person name="Burkitt-Gray L."/>
            <person name="Ray D.A."/>
            <person name="Sullivan K.A.M."/>
            <person name="Roscito J.G."/>
            <person name="Kirilenko B.M."/>
            <person name="Davalos L.M."/>
            <person name="Corthals A.P."/>
            <person name="Power M.L."/>
            <person name="Jones G."/>
            <person name="Ransome R.D."/>
            <person name="Dechmann D.K.N."/>
            <person name="Locatelli A.G."/>
            <person name="Puechmaille S.J."/>
            <person name="Fedrigo O."/>
            <person name="Jarvis E.D."/>
            <person name="Hiller M."/>
            <person name="Vernes S.C."/>
            <person name="Myers E.W."/>
            <person name="Teeling E.C."/>
        </authorList>
    </citation>
    <scope>NUCLEOTIDE SEQUENCE [LARGE SCALE GENOMIC DNA]</scope>
    <source>
        <strain evidence="2">MMyoMyo1</strain>
        <tissue evidence="2">Flight muscle</tissue>
    </source>
</reference>
<feature type="region of interest" description="Disordered" evidence="1">
    <location>
        <begin position="1"/>
        <end position="26"/>
    </location>
</feature>
<evidence type="ECO:0000313" key="2">
    <source>
        <dbReference type="EMBL" id="KAF6341591.1"/>
    </source>
</evidence>
<gene>
    <name evidence="2" type="ORF">mMyoMyo1_011992</name>
</gene>
<comment type="caution">
    <text evidence="2">The sequence shown here is derived from an EMBL/GenBank/DDBJ whole genome shotgun (WGS) entry which is preliminary data.</text>
</comment>
<organism evidence="2 3">
    <name type="scientific">Myotis myotis</name>
    <name type="common">Greater mouse-eared bat</name>
    <name type="synonym">Vespertilio myotis</name>
    <dbReference type="NCBI Taxonomy" id="51298"/>
    <lineage>
        <taxon>Eukaryota</taxon>
        <taxon>Metazoa</taxon>
        <taxon>Chordata</taxon>
        <taxon>Craniata</taxon>
        <taxon>Vertebrata</taxon>
        <taxon>Euteleostomi</taxon>
        <taxon>Mammalia</taxon>
        <taxon>Eutheria</taxon>
        <taxon>Laurasiatheria</taxon>
        <taxon>Chiroptera</taxon>
        <taxon>Yangochiroptera</taxon>
        <taxon>Vespertilionidae</taxon>
        <taxon>Myotis</taxon>
    </lineage>
</organism>
<protein>
    <submittedName>
        <fullName evidence="2">Uncharacterized protein</fullName>
    </submittedName>
</protein>
<dbReference type="EMBL" id="JABWUV010000007">
    <property type="protein sequence ID" value="KAF6341591.1"/>
    <property type="molecule type" value="Genomic_DNA"/>
</dbReference>
<sequence>MGPACPVTSPAPRARHGDLAQAGSVHPGAHMAGRSYLKADGWTVIVNATRVPRASDLLPASLHTSQGSRSALRRPPAPFRAVLRWEVARTLQPPQGGGPLWLPAAASRGQPAGDSRAGLLLTSWLRAVNRMQMANAQTFTTNAGG</sequence>